<sequence length="744" mass="84352">MHYTIILQRFDDGDPNIKHRPIKSKHEDHFGKRKPAPTVTFMRWIIVVFLIEVISAICPPQCICRGDSMSCSSLNEDQLSVLNFHLSSAEWSGLKELSIHETPSLSIDHIPKLNFLEIFDISNNGFNDDVWLHTNAIFPLVRKVILENNNFTRADRRLLTPFPRLEEIHLGYNQISYIGYDSLRMPQIRSVRLNDNRIQSIGMHAFRFIPQLYDVDLSGNLIERFIMSEFSTATSLRYLNVSRNKIRSVECDSITPMLSLEILDLSSNNLSQLPGIELRSMESLRSLILSQNPIQVVEEGQIRLDSLQMLDLSSSAVRAVEAGSFSRLPRLHSVIFANCRELIFVSPAAFENISIFSLDLSGTGVKTLPLSLLSSVARIRISNVPLDCGCLSEQLTNIATTTITDWSNSTCLTRKGEILSIPSLSPLDLASTEQCRPSVILPFGEEMTANVGQTFKIYCAGSDEDDIVKWKTPHGIVELASRPEFSSGFQRLDYFTTTLFEPLKKQRLRKRTLATTEFFRIDVVLNSDAGDYECTVQRGKYTFSRKIRLIVRVPDIQLKVTHVGVSSVHLAWNQNIEVQAVDRVALQVNSTSASDFKRVVLLSLHNIYCSYNLINLLPDRAYTICLRWSLTDDGTDIYSTCLSERTQKSRSFMEDLGVEGIVVMSTIFALLFIFFCGKWTYNRYHVYLRARQQSKMIQSVSGQSVLSQRSSDEAITFENHQLQMCPSFCDRDNMANGPLLINVT</sequence>
<dbReference type="PROSITE" id="PS51450">
    <property type="entry name" value="LRR"/>
    <property type="match status" value="2"/>
</dbReference>
<accession>A0ABR1ET47</accession>
<organism evidence="7 8">
    <name type="scientific">Necator americanus</name>
    <name type="common">Human hookworm</name>
    <dbReference type="NCBI Taxonomy" id="51031"/>
    <lineage>
        <taxon>Eukaryota</taxon>
        <taxon>Metazoa</taxon>
        <taxon>Ecdysozoa</taxon>
        <taxon>Nematoda</taxon>
        <taxon>Chromadorea</taxon>
        <taxon>Rhabditida</taxon>
        <taxon>Rhabditina</taxon>
        <taxon>Rhabditomorpha</taxon>
        <taxon>Strongyloidea</taxon>
        <taxon>Ancylostomatidae</taxon>
        <taxon>Bunostominae</taxon>
        <taxon>Necator</taxon>
    </lineage>
</organism>
<keyword evidence="5" id="KW-1133">Transmembrane helix</keyword>
<comment type="caution">
    <text evidence="7">The sequence shown here is derived from an EMBL/GenBank/DDBJ whole genome shotgun (WGS) entry which is preliminary data.</text>
</comment>
<keyword evidence="5" id="KW-0812">Transmembrane</keyword>
<dbReference type="Gene3D" id="3.80.10.10">
    <property type="entry name" value="Ribonuclease Inhibitor"/>
    <property type="match status" value="2"/>
</dbReference>
<keyword evidence="5" id="KW-0472">Membrane</keyword>
<evidence type="ECO:0000256" key="5">
    <source>
        <dbReference type="SAM" id="Phobius"/>
    </source>
</evidence>
<evidence type="ECO:0000313" key="7">
    <source>
        <dbReference type="EMBL" id="KAK6765790.1"/>
    </source>
</evidence>
<keyword evidence="3" id="KW-0677">Repeat</keyword>
<dbReference type="PROSITE" id="PS50835">
    <property type="entry name" value="IG_LIKE"/>
    <property type="match status" value="1"/>
</dbReference>
<feature type="domain" description="Ig-like" evidence="6">
    <location>
        <begin position="437"/>
        <end position="544"/>
    </location>
</feature>
<dbReference type="PANTHER" id="PTHR24366:SF170">
    <property type="entry name" value="RE50361P"/>
    <property type="match status" value="1"/>
</dbReference>
<dbReference type="SUPFAM" id="SSF52058">
    <property type="entry name" value="L domain-like"/>
    <property type="match status" value="1"/>
</dbReference>
<dbReference type="InterPro" id="IPR032675">
    <property type="entry name" value="LRR_dom_sf"/>
</dbReference>
<evidence type="ECO:0000313" key="8">
    <source>
        <dbReference type="Proteomes" id="UP001303046"/>
    </source>
</evidence>
<dbReference type="InterPro" id="IPR007110">
    <property type="entry name" value="Ig-like_dom"/>
</dbReference>
<dbReference type="InterPro" id="IPR013783">
    <property type="entry name" value="Ig-like_fold"/>
</dbReference>
<name>A0ABR1ET47_NECAM</name>
<keyword evidence="2" id="KW-0732">Signal</keyword>
<evidence type="ECO:0000259" key="6">
    <source>
        <dbReference type="PROSITE" id="PS50835"/>
    </source>
</evidence>
<protein>
    <recommendedName>
        <fullName evidence="6">Ig-like domain-containing protein</fullName>
    </recommendedName>
</protein>
<dbReference type="SMART" id="SM00369">
    <property type="entry name" value="LRR_TYP"/>
    <property type="match status" value="5"/>
</dbReference>
<keyword evidence="1" id="KW-0433">Leucine-rich repeat</keyword>
<keyword evidence="8" id="KW-1185">Reference proteome</keyword>
<evidence type="ECO:0000256" key="2">
    <source>
        <dbReference type="ARBA" id="ARBA00022729"/>
    </source>
</evidence>
<dbReference type="InterPro" id="IPR036179">
    <property type="entry name" value="Ig-like_dom_sf"/>
</dbReference>
<dbReference type="Proteomes" id="UP001303046">
    <property type="component" value="Unassembled WGS sequence"/>
</dbReference>
<dbReference type="SUPFAM" id="SSF48726">
    <property type="entry name" value="Immunoglobulin"/>
    <property type="match status" value="1"/>
</dbReference>
<dbReference type="InterPro" id="IPR003599">
    <property type="entry name" value="Ig_sub"/>
</dbReference>
<dbReference type="InterPro" id="IPR001611">
    <property type="entry name" value="Leu-rich_rpt"/>
</dbReference>
<proteinExistence type="predicted"/>
<dbReference type="Pfam" id="PF13855">
    <property type="entry name" value="LRR_8"/>
    <property type="match status" value="1"/>
</dbReference>
<dbReference type="InterPro" id="IPR003591">
    <property type="entry name" value="Leu-rich_rpt_typical-subtyp"/>
</dbReference>
<reference evidence="7 8" key="1">
    <citation type="submission" date="2023-08" db="EMBL/GenBank/DDBJ databases">
        <title>A Necator americanus chromosomal reference genome.</title>
        <authorList>
            <person name="Ilik V."/>
            <person name="Petrzelkova K.J."/>
            <person name="Pardy F."/>
            <person name="Fuh T."/>
            <person name="Niatou-Singa F.S."/>
            <person name="Gouil Q."/>
            <person name="Baker L."/>
            <person name="Ritchie M.E."/>
            <person name="Jex A.R."/>
            <person name="Gazzola D."/>
            <person name="Li H."/>
            <person name="Toshio Fujiwara R."/>
            <person name="Zhan B."/>
            <person name="Aroian R.V."/>
            <person name="Pafco B."/>
            <person name="Schwarz E.M."/>
        </authorList>
    </citation>
    <scope>NUCLEOTIDE SEQUENCE [LARGE SCALE GENOMIC DNA]</scope>
    <source>
        <strain evidence="7 8">Aroian</strain>
        <tissue evidence="7">Whole animal</tissue>
    </source>
</reference>
<keyword evidence="4" id="KW-1015">Disulfide bond</keyword>
<dbReference type="SMART" id="SM00409">
    <property type="entry name" value="IG"/>
    <property type="match status" value="1"/>
</dbReference>
<gene>
    <name evidence="7" type="primary">Necator_chrX.g25772</name>
    <name evidence="7" type="ORF">RB195_025606</name>
</gene>
<dbReference type="EMBL" id="JAVFWL010000006">
    <property type="protein sequence ID" value="KAK6765790.1"/>
    <property type="molecule type" value="Genomic_DNA"/>
</dbReference>
<evidence type="ECO:0000256" key="4">
    <source>
        <dbReference type="ARBA" id="ARBA00023157"/>
    </source>
</evidence>
<dbReference type="PANTHER" id="PTHR24366">
    <property type="entry name" value="IG(IMMUNOGLOBULIN) AND LRR(LEUCINE RICH REPEAT) DOMAINS"/>
    <property type="match status" value="1"/>
</dbReference>
<feature type="transmembrane region" description="Helical" evidence="5">
    <location>
        <begin position="660"/>
        <end position="681"/>
    </location>
</feature>
<evidence type="ECO:0000256" key="3">
    <source>
        <dbReference type="ARBA" id="ARBA00022737"/>
    </source>
</evidence>
<evidence type="ECO:0000256" key="1">
    <source>
        <dbReference type="ARBA" id="ARBA00022614"/>
    </source>
</evidence>
<dbReference type="Gene3D" id="2.60.40.10">
    <property type="entry name" value="Immunoglobulins"/>
    <property type="match status" value="1"/>
</dbReference>